<reference evidence="1" key="2">
    <citation type="journal article" date="2015" name="Data Brief">
        <title>Shoot transcriptome of the giant reed, Arundo donax.</title>
        <authorList>
            <person name="Barrero R.A."/>
            <person name="Guerrero F.D."/>
            <person name="Moolhuijzen P."/>
            <person name="Goolsby J.A."/>
            <person name="Tidwell J."/>
            <person name="Bellgard S.E."/>
            <person name="Bellgard M.I."/>
        </authorList>
    </citation>
    <scope>NUCLEOTIDE SEQUENCE</scope>
    <source>
        <tissue evidence="1">Shoot tissue taken approximately 20 cm above the soil surface</tissue>
    </source>
</reference>
<dbReference type="EMBL" id="GBRH01238683">
    <property type="protein sequence ID" value="JAD59212.1"/>
    <property type="molecule type" value="Transcribed_RNA"/>
</dbReference>
<organism evidence="1">
    <name type="scientific">Arundo donax</name>
    <name type="common">Giant reed</name>
    <name type="synonym">Donax arundinaceus</name>
    <dbReference type="NCBI Taxonomy" id="35708"/>
    <lineage>
        <taxon>Eukaryota</taxon>
        <taxon>Viridiplantae</taxon>
        <taxon>Streptophyta</taxon>
        <taxon>Embryophyta</taxon>
        <taxon>Tracheophyta</taxon>
        <taxon>Spermatophyta</taxon>
        <taxon>Magnoliopsida</taxon>
        <taxon>Liliopsida</taxon>
        <taxon>Poales</taxon>
        <taxon>Poaceae</taxon>
        <taxon>PACMAD clade</taxon>
        <taxon>Arundinoideae</taxon>
        <taxon>Arundineae</taxon>
        <taxon>Arundo</taxon>
    </lineage>
</organism>
<sequence length="39" mass="4439">MCLLTNLASAPHYPCMFSWKLTEQSWPSGHTFCLKSPPQ</sequence>
<dbReference type="AlphaFoldDB" id="A0A0A9BIV3"/>
<reference evidence="1" key="1">
    <citation type="submission" date="2014-09" db="EMBL/GenBank/DDBJ databases">
        <authorList>
            <person name="Magalhaes I.L.F."/>
            <person name="Oliveira U."/>
            <person name="Santos F.R."/>
            <person name="Vidigal T.H.D.A."/>
            <person name="Brescovit A.D."/>
            <person name="Santos A.J."/>
        </authorList>
    </citation>
    <scope>NUCLEOTIDE SEQUENCE</scope>
    <source>
        <tissue evidence="1">Shoot tissue taken approximately 20 cm above the soil surface</tissue>
    </source>
</reference>
<name>A0A0A9BIV3_ARUDO</name>
<protein>
    <submittedName>
        <fullName evidence="1">Uncharacterized protein</fullName>
    </submittedName>
</protein>
<accession>A0A0A9BIV3</accession>
<proteinExistence type="predicted"/>
<evidence type="ECO:0000313" key="1">
    <source>
        <dbReference type="EMBL" id="JAD59212.1"/>
    </source>
</evidence>